<protein>
    <submittedName>
        <fullName evidence="1">Probable lipoprotein</fullName>
    </submittedName>
</protein>
<dbReference type="KEGG" id="tje:TJEJU_3857"/>
<gene>
    <name evidence="1" type="ORF">TJEJU_3857</name>
</gene>
<sequence>MKKVILLIIIITSFSCVSQKENQTSEILEVVFDAHTRGAIENISVIDNAVTYKNYSTTKTFTLEQNQKEHLLNLIQKLDLKFISELQAPSNNRASDAALHASLIIKTTNEVFTSSEFDHDNPPDELKSIVDLLHDFVK</sequence>
<keyword evidence="2" id="KW-1185">Reference proteome</keyword>
<dbReference type="AlphaFoldDB" id="A0A238UE75"/>
<dbReference type="EMBL" id="LT899436">
    <property type="protein sequence ID" value="SNR17489.1"/>
    <property type="molecule type" value="Genomic_DNA"/>
</dbReference>
<dbReference type="PROSITE" id="PS51257">
    <property type="entry name" value="PROKAR_LIPOPROTEIN"/>
    <property type="match status" value="1"/>
</dbReference>
<dbReference type="RefSeq" id="WP_095074638.1">
    <property type="nucleotide sequence ID" value="NZ_LT899436.1"/>
</dbReference>
<reference evidence="1 2" key="1">
    <citation type="submission" date="2017-07" db="EMBL/GenBank/DDBJ databases">
        <authorList>
            <person name="Sun Z.S."/>
            <person name="Albrecht U."/>
            <person name="Echele G."/>
            <person name="Lee C.C."/>
        </authorList>
    </citation>
    <scope>NUCLEOTIDE SEQUENCE [LARGE SCALE GENOMIC DNA]</scope>
    <source>
        <strain evidence="2">type strain: KCTC 22618</strain>
    </source>
</reference>
<evidence type="ECO:0000313" key="2">
    <source>
        <dbReference type="Proteomes" id="UP000215214"/>
    </source>
</evidence>
<proteinExistence type="predicted"/>
<keyword evidence="1" id="KW-0449">Lipoprotein</keyword>
<name>A0A238UE75_9FLAO</name>
<dbReference type="OrthoDB" id="1446480at2"/>
<evidence type="ECO:0000313" key="1">
    <source>
        <dbReference type="EMBL" id="SNR17489.1"/>
    </source>
</evidence>
<accession>A0A238UE75</accession>
<organism evidence="1 2">
    <name type="scientific">Tenacibaculum jejuense</name>
    <dbReference type="NCBI Taxonomy" id="584609"/>
    <lineage>
        <taxon>Bacteria</taxon>
        <taxon>Pseudomonadati</taxon>
        <taxon>Bacteroidota</taxon>
        <taxon>Flavobacteriia</taxon>
        <taxon>Flavobacteriales</taxon>
        <taxon>Flavobacteriaceae</taxon>
        <taxon>Tenacibaculum</taxon>
    </lineage>
</organism>
<dbReference type="Proteomes" id="UP000215214">
    <property type="component" value="Chromosome TJEJU"/>
</dbReference>